<organism evidence="1 2">
    <name type="scientific">Streptomyces polyasparticus</name>
    <dbReference type="NCBI Taxonomy" id="2767826"/>
    <lineage>
        <taxon>Bacteria</taxon>
        <taxon>Bacillati</taxon>
        <taxon>Actinomycetota</taxon>
        <taxon>Actinomycetes</taxon>
        <taxon>Kitasatosporales</taxon>
        <taxon>Streptomycetaceae</taxon>
        <taxon>Streptomyces</taxon>
    </lineage>
</organism>
<accession>A0ABR7STS9</accession>
<comment type="caution">
    <text evidence="1">The sequence shown here is derived from an EMBL/GenBank/DDBJ whole genome shotgun (WGS) entry which is preliminary data.</text>
</comment>
<reference evidence="1 2" key="1">
    <citation type="submission" date="2020-08" db="EMBL/GenBank/DDBJ databases">
        <title>Genemic of Streptomyces polyaspartic.</title>
        <authorList>
            <person name="Liu W."/>
        </authorList>
    </citation>
    <scope>NUCLEOTIDE SEQUENCE [LARGE SCALE GENOMIC DNA]</scope>
    <source>
        <strain evidence="1 2">TRM66268-LWL</strain>
    </source>
</reference>
<dbReference type="EMBL" id="JACTVJ010000024">
    <property type="protein sequence ID" value="MBC9718194.1"/>
    <property type="molecule type" value="Genomic_DNA"/>
</dbReference>
<dbReference type="RefSeq" id="WP_187818629.1">
    <property type="nucleotide sequence ID" value="NZ_JACTVJ010000024.1"/>
</dbReference>
<keyword evidence="2" id="KW-1185">Reference proteome</keyword>
<dbReference type="Proteomes" id="UP000642284">
    <property type="component" value="Unassembled WGS sequence"/>
</dbReference>
<name>A0ABR7STS9_9ACTN</name>
<evidence type="ECO:0000313" key="2">
    <source>
        <dbReference type="Proteomes" id="UP000642284"/>
    </source>
</evidence>
<evidence type="ECO:0008006" key="3">
    <source>
        <dbReference type="Google" id="ProtNLM"/>
    </source>
</evidence>
<sequence length="168" mass="18160">MTLVEELARLAATGGMGALSPGAGLADIAAAYGEPEDLGPVSRKARWPRRFGSGSVELLICRCRTLRSLTLSLVLDTVELPGPGPGQRTFDAQVTESDLISALVDAGCRWEVREYPFGQRDLWLSPGEKVRVSFAFVDRETLDDPVSGEWVLAKAGFWTLGHEVCPAE</sequence>
<gene>
    <name evidence="1" type="ORF">H9Y04_37280</name>
</gene>
<evidence type="ECO:0000313" key="1">
    <source>
        <dbReference type="EMBL" id="MBC9718194.1"/>
    </source>
</evidence>
<proteinExistence type="predicted"/>
<protein>
    <recommendedName>
        <fullName evidence="3">DUF4265 domain-containing protein</fullName>
    </recommendedName>
</protein>